<dbReference type="AlphaFoldDB" id="A0A6N7RK82"/>
<name>A0A6N7RK82_9ACTN</name>
<accession>A0A6N7RK82</accession>
<dbReference type="RefSeq" id="WP_154332605.1">
    <property type="nucleotide sequence ID" value="NZ_VTFY01000002.1"/>
</dbReference>
<dbReference type="Proteomes" id="UP000438093">
    <property type="component" value="Unassembled WGS sequence"/>
</dbReference>
<comment type="caution">
    <text evidence="2">The sequence shown here is derived from an EMBL/GenBank/DDBJ whole genome shotgun (WGS) entry which is preliminary data.</text>
</comment>
<keyword evidence="2" id="KW-0808">Transferase</keyword>
<keyword evidence="3" id="KW-1185">Reference proteome</keyword>
<organism evidence="2 3">
    <name type="scientific">Eggerthella guodeyinii</name>
    <dbReference type="NCBI Taxonomy" id="2690837"/>
    <lineage>
        <taxon>Bacteria</taxon>
        <taxon>Bacillati</taxon>
        <taxon>Actinomycetota</taxon>
        <taxon>Coriobacteriia</taxon>
        <taxon>Eggerthellales</taxon>
        <taxon>Eggerthellaceae</taxon>
        <taxon>Eggerthella</taxon>
    </lineage>
</organism>
<dbReference type="GO" id="GO:0016740">
    <property type="term" value="F:transferase activity"/>
    <property type="evidence" value="ECO:0007669"/>
    <property type="project" value="UniProtKB-KW"/>
</dbReference>
<proteinExistence type="predicted"/>
<reference evidence="3" key="1">
    <citation type="submission" date="2019-08" db="EMBL/GenBank/DDBJ databases">
        <title>Arthrobacter sp. nov., isolated from plateau pika and Tibetan wild ass.</title>
        <authorList>
            <person name="Ge Y."/>
        </authorList>
    </citation>
    <scope>NUCLEOTIDE SEQUENCE [LARGE SCALE GENOMIC DNA]</scope>
    <source>
        <strain evidence="3">HF-4214</strain>
    </source>
</reference>
<evidence type="ECO:0000256" key="1">
    <source>
        <dbReference type="SAM" id="MobiDB-lite"/>
    </source>
</evidence>
<dbReference type="EMBL" id="VTFY01000002">
    <property type="protein sequence ID" value="MRX81723.1"/>
    <property type="molecule type" value="Genomic_DNA"/>
</dbReference>
<evidence type="ECO:0000313" key="2">
    <source>
        <dbReference type="EMBL" id="MRX81723.1"/>
    </source>
</evidence>
<feature type="region of interest" description="Disordered" evidence="1">
    <location>
        <begin position="131"/>
        <end position="173"/>
    </location>
</feature>
<gene>
    <name evidence="2" type="ORF">GJG86_04340</name>
</gene>
<evidence type="ECO:0000313" key="3">
    <source>
        <dbReference type="Proteomes" id="UP000438093"/>
    </source>
</evidence>
<sequence length="191" mass="21092">MRKLGESINELMTVLAAGDDASRKAQRAAAVNVAWRNAVEAVYKDAAEMVLDHVNAVYIMAADEVVKGAPMKASHTGTGAQLVVYSDDSLIRSDLDARQEFLKMKLKEQGEHVETFKILPSRFDMKSRHPFRRAEADGGPPRSARPVRDEAPRVPLTPEEQAALEASVDAVESPTVRRALERAIRADKNRM</sequence>
<protein>
    <submittedName>
        <fullName evidence="2">Phosphoadenosine phosphosulfate sulfotransferase</fullName>
    </submittedName>
</protein>